<dbReference type="Pfam" id="PF04116">
    <property type="entry name" value="FA_hydroxylase"/>
    <property type="match status" value="1"/>
</dbReference>
<feature type="compositionally biased region" description="Basic and acidic residues" evidence="1">
    <location>
        <begin position="258"/>
        <end position="267"/>
    </location>
</feature>
<feature type="transmembrane region" description="Helical" evidence="2">
    <location>
        <begin position="42"/>
        <end position="62"/>
    </location>
</feature>
<evidence type="ECO:0000313" key="5">
    <source>
        <dbReference type="Proteomes" id="UP001312908"/>
    </source>
</evidence>
<dbReference type="RefSeq" id="WP_394820300.1">
    <property type="nucleotide sequence ID" value="NZ_JAWJZY010000005.1"/>
</dbReference>
<dbReference type="EMBL" id="JAWJZY010000005">
    <property type="protein sequence ID" value="MEE8659496.1"/>
    <property type="molecule type" value="Genomic_DNA"/>
</dbReference>
<feature type="transmembrane region" description="Helical" evidence="2">
    <location>
        <begin position="68"/>
        <end position="89"/>
    </location>
</feature>
<name>A0ABU7U684_9PROT</name>
<dbReference type="Proteomes" id="UP001312908">
    <property type="component" value="Unassembled WGS sequence"/>
</dbReference>
<keyword evidence="2" id="KW-1133">Transmembrane helix</keyword>
<accession>A0ABU7U684</accession>
<keyword evidence="5" id="KW-1185">Reference proteome</keyword>
<feature type="domain" description="Fatty acid hydroxylase" evidence="3">
    <location>
        <begin position="76"/>
        <end position="218"/>
    </location>
</feature>
<evidence type="ECO:0000313" key="4">
    <source>
        <dbReference type="EMBL" id="MEE8659496.1"/>
    </source>
</evidence>
<proteinExistence type="predicted"/>
<dbReference type="InterPro" id="IPR006694">
    <property type="entry name" value="Fatty_acid_hydroxylase"/>
</dbReference>
<sequence length="275" mass="31832">MARNDNFLRAFWRARKEQVSLKTGRSFDLGKMSLPQLWMAYLTHRTILLYFGIIVAGAYASFSFSHRMFGFIVPALVVIAIYPYAWYFIHRSILHARWLYRTPFTAVLWKRVHFDHHQDPHLLDVLFGSPATTLPTIAIIVMPVGYAIAGWQGSFSALTTGVVVTCIYEFFHCIQHLAYKPKSAWVHRIKQLHVLHHFHNEKGNYGITNYLPDRLFGSFFADARQWARSSHAFDLGYDLKEAQRYPWVMEHTGAPPRQRPEGARPARDIPTNRAA</sequence>
<reference evidence="4 5" key="1">
    <citation type="submission" date="2023-10" db="EMBL/GenBank/DDBJ databases">
        <title>Sorlinia euscelidii gen. nov., sp. nov., an acetic acid bacteria isolated from the gut of Euscelidius variegatus emitter.</title>
        <authorList>
            <person name="Michoud G."/>
            <person name="Marasco R."/>
            <person name="Seferji K."/>
            <person name="Gonella E."/>
            <person name="Garuglieri E."/>
            <person name="Alma A."/>
            <person name="Mapelli F."/>
            <person name="Borin S."/>
            <person name="Daffonchio D."/>
            <person name="Crotti E."/>
        </authorList>
    </citation>
    <scope>NUCLEOTIDE SEQUENCE [LARGE SCALE GENOMIC DNA]</scope>
    <source>
        <strain evidence="4 5">EV16P</strain>
    </source>
</reference>
<organism evidence="4 5">
    <name type="scientific">Sorlinia euscelidii</name>
    <dbReference type="NCBI Taxonomy" id="3081148"/>
    <lineage>
        <taxon>Bacteria</taxon>
        <taxon>Pseudomonadati</taxon>
        <taxon>Pseudomonadota</taxon>
        <taxon>Alphaproteobacteria</taxon>
        <taxon>Acetobacterales</taxon>
        <taxon>Acetobacteraceae</taxon>
        <taxon>Sorlinia</taxon>
    </lineage>
</organism>
<protein>
    <submittedName>
        <fullName evidence="4">Fatty acid hydroxylase domain-containing protein</fullName>
    </submittedName>
</protein>
<gene>
    <name evidence="4" type="ORF">DOFOFD_10810</name>
</gene>
<evidence type="ECO:0000256" key="2">
    <source>
        <dbReference type="SAM" id="Phobius"/>
    </source>
</evidence>
<evidence type="ECO:0000256" key="1">
    <source>
        <dbReference type="SAM" id="MobiDB-lite"/>
    </source>
</evidence>
<comment type="caution">
    <text evidence="4">The sequence shown here is derived from an EMBL/GenBank/DDBJ whole genome shotgun (WGS) entry which is preliminary data.</text>
</comment>
<keyword evidence="2" id="KW-0812">Transmembrane</keyword>
<feature type="region of interest" description="Disordered" evidence="1">
    <location>
        <begin position="251"/>
        <end position="275"/>
    </location>
</feature>
<evidence type="ECO:0000259" key="3">
    <source>
        <dbReference type="Pfam" id="PF04116"/>
    </source>
</evidence>
<keyword evidence="2" id="KW-0472">Membrane</keyword>